<dbReference type="PANTHER" id="PTHR33191:SF9">
    <property type="entry name" value="RIPENING-RELATED PROTEIN 2-RELATED"/>
    <property type="match status" value="1"/>
</dbReference>
<evidence type="ECO:0000256" key="3">
    <source>
        <dbReference type="ARBA" id="ARBA00022525"/>
    </source>
</evidence>
<dbReference type="Pfam" id="PF24300">
    <property type="entry name" value="KWL1"/>
    <property type="match status" value="1"/>
</dbReference>
<keyword evidence="8" id="KW-1185">Reference proteome</keyword>
<dbReference type="Gene3D" id="2.40.40.10">
    <property type="entry name" value="RlpA-like domain"/>
    <property type="match status" value="1"/>
</dbReference>
<dbReference type="GO" id="GO:0005576">
    <property type="term" value="C:extracellular region"/>
    <property type="evidence" value="ECO:0007669"/>
    <property type="project" value="UniProtKB-SubCell"/>
</dbReference>
<dbReference type="SUPFAM" id="SSF50685">
    <property type="entry name" value="Barwin-like endoglucanases"/>
    <property type="match status" value="1"/>
</dbReference>
<name>A0A8K0DV31_9ROSA</name>
<protein>
    <recommendedName>
        <fullName evidence="9">Kiwellin</fullName>
    </recommendedName>
</protein>
<dbReference type="OrthoDB" id="406505at2759"/>
<comment type="subcellular location">
    <subcellularLocation>
        <location evidence="1">Secreted</location>
    </subcellularLocation>
</comment>
<sequence length="225" mass="23459">MANLNLVLSLSLSFFFSIITLVPLPSSAVSSCNDPCRTLDDCQGQLICIHSKCNDDPDVGTHICGGGEGTSPPSTTLSDDQGDCQPSGSLTCGDKSYPTYTCSPPVTSLTPAKLTNNDFGPGGDGGAESECDNSYHNNTESIVALSTGWFNGGSMCGKMISITASNGNSVTAMVVDECDSRRGCDEEHDYQQPCGNNVVDGSDAVWTNLGLNTDDGVVDVTWSMA</sequence>
<keyword evidence="3" id="KW-0964">Secreted</keyword>
<comment type="caution">
    <text evidence="7">The sequence shown here is derived from an EMBL/GenBank/DDBJ whole genome shotgun (WGS) entry which is preliminary data.</text>
</comment>
<dbReference type="EMBL" id="VOIH02000011">
    <property type="protein sequence ID" value="KAF3434325.1"/>
    <property type="molecule type" value="Genomic_DNA"/>
</dbReference>
<comment type="similarity">
    <text evidence="2">Belongs to the kiwellin family.</text>
</comment>
<evidence type="ECO:0000256" key="5">
    <source>
        <dbReference type="SAM" id="MobiDB-lite"/>
    </source>
</evidence>
<organism evidence="7 8">
    <name type="scientific">Rhamnella rubrinervis</name>
    <dbReference type="NCBI Taxonomy" id="2594499"/>
    <lineage>
        <taxon>Eukaryota</taxon>
        <taxon>Viridiplantae</taxon>
        <taxon>Streptophyta</taxon>
        <taxon>Embryophyta</taxon>
        <taxon>Tracheophyta</taxon>
        <taxon>Spermatophyta</taxon>
        <taxon>Magnoliopsida</taxon>
        <taxon>eudicotyledons</taxon>
        <taxon>Gunneridae</taxon>
        <taxon>Pentapetalae</taxon>
        <taxon>rosids</taxon>
        <taxon>fabids</taxon>
        <taxon>Rosales</taxon>
        <taxon>Rhamnaceae</taxon>
        <taxon>rhamnoid group</taxon>
        <taxon>Rhamneae</taxon>
        <taxon>Rhamnella</taxon>
    </lineage>
</organism>
<keyword evidence="4 6" id="KW-0732">Signal</keyword>
<feature type="signal peptide" evidence="6">
    <location>
        <begin position="1"/>
        <end position="28"/>
    </location>
</feature>
<feature type="chain" id="PRO_5035426379" description="Kiwellin" evidence="6">
    <location>
        <begin position="29"/>
        <end position="225"/>
    </location>
</feature>
<dbReference type="InterPro" id="IPR036908">
    <property type="entry name" value="RlpA-like_sf"/>
</dbReference>
<dbReference type="PANTHER" id="PTHR33191">
    <property type="entry name" value="RIPENING-RELATED PROTEIN 2-RELATED"/>
    <property type="match status" value="1"/>
</dbReference>
<evidence type="ECO:0000313" key="8">
    <source>
        <dbReference type="Proteomes" id="UP000796880"/>
    </source>
</evidence>
<proteinExistence type="inferred from homology"/>
<accession>A0A8K0DV31</accession>
<evidence type="ECO:0008006" key="9">
    <source>
        <dbReference type="Google" id="ProtNLM"/>
    </source>
</evidence>
<reference evidence="7" key="1">
    <citation type="submission" date="2020-03" db="EMBL/GenBank/DDBJ databases">
        <title>A high-quality chromosome-level genome assembly of a woody plant with both climbing and erect habits, Rhamnella rubrinervis.</title>
        <authorList>
            <person name="Lu Z."/>
            <person name="Yang Y."/>
            <person name="Zhu X."/>
            <person name="Sun Y."/>
        </authorList>
    </citation>
    <scope>NUCLEOTIDE SEQUENCE</scope>
    <source>
        <strain evidence="7">BYM</strain>
        <tissue evidence="7">Leaf</tissue>
    </source>
</reference>
<dbReference type="AlphaFoldDB" id="A0A8K0DV31"/>
<dbReference type="Proteomes" id="UP000796880">
    <property type="component" value="Unassembled WGS sequence"/>
</dbReference>
<feature type="region of interest" description="Disordered" evidence="5">
    <location>
        <begin position="113"/>
        <end position="132"/>
    </location>
</feature>
<dbReference type="InterPro" id="IPR039271">
    <property type="entry name" value="Kiwellin-like"/>
</dbReference>
<dbReference type="CDD" id="cd22270">
    <property type="entry name" value="DPBB_kiwellin-like"/>
    <property type="match status" value="1"/>
</dbReference>
<evidence type="ECO:0000256" key="2">
    <source>
        <dbReference type="ARBA" id="ARBA00005592"/>
    </source>
</evidence>
<gene>
    <name evidence="7" type="ORF">FNV43_RR25428</name>
</gene>
<evidence type="ECO:0000256" key="6">
    <source>
        <dbReference type="SAM" id="SignalP"/>
    </source>
</evidence>
<evidence type="ECO:0000313" key="7">
    <source>
        <dbReference type="EMBL" id="KAF3434325.1"/>
    </source>
</evidence>
<evidence type="ECO:0000256" key="1">
    <source>
        <dbReference type="ARBA" id="ARBA00004613"/>
    </source>
</evidence>
<evidence type="ECO:0000256" key="4">
    <source>
        <dbReference type="ARBA" id="ARBA00022729"/>
    </source>
</evidence>